<keyword evidence="9" id="KW-1185">Reference proteome</keyword>
<feature type="compositionally biased region" description="Low complexity" evidence="6">
    <location>
        <begin position="37"/>
        <end position="53"/>
    </location>
</feature>
<feature type="region of interest" description="Disordered" evidence="6">
    <location>
        <begin position="252"/>
        <end position="278"/>
    </location>
</feature>
<dbReference type="Pfam" id="PF12174">
    <property type="entry name" value="RST"/>
    <property type="match status" value="1"/>
</dbReference>
<feature type="compositionally biased region" description="Polar residues" evidence="6">
    <location>
        <begin position="359"/>
        <end position="376"/>
    </location>
</feature>
<comment type="caution">
    <text evidence="8">The sequence shown here is derived from an EMBL/GenBank/DDBJ whole genome shotgun (WGS) entry which is preliminary data.</text>
</comment>
<feature type="region of interest" description="Disordered" evidence="6">
    <location>
        <begin position="439"/>
        <end position="480"/>
    </location>
</feature>
<evidence type="ECO:0000259" key="7">
    <source>
        <dbReference type="PROSITE" id="PS51879"/>
    </source>
</evidence>
<evidence type="ECO:0000313" key="8">
    <source>
        <dbReference type="EMBL" id="GFZ10175.1"/>
    </source>
</evidence>
<reference evidence="8 9" key="1">
    <citation type="submission" date="2019-07" db="EMBL/GenBank/DDBJ databases">
        <title>De Novo Assembly of kiwifruit Actinidia rufa.</title>
        <authorList>
            <person name="Sugita-Konishi S."/>
            <person name="Sato K."/>
            <person name="Mori E."/>
            <person name="Abe Y."/>
            <person name="Kisaki G."/>
            <person name="Hamano K."/>
            <person name="Suezawa K."/>
            <person name="Otani M."/>
            <person name="Fukuda T."/>
            <person name="Manabe T."/>
            <person name="Gomi K."/>
            <person name="Tabuchi M."/>
            <person name="Akimitsu K."/>
            <person name="Kataoka I."/>
        </authorList>
    </citation>
    <scope>NUCLEOTIDE SEQUENCE [LARGE SCALE GENOMIC DNA]</scope>
    <source>
        <strain evidence="9">cv. Fuchu</strain>
    </source>
</reference>
<dbReference type="CDD" id="cd08045">
    <property type="entry name" value="HFD_TAF4"/>
    <property type="match status" value="1"/>
</dbReference>
<comment type="similarity">
    <text evidence="2">Belongs to the TAF4 family.</text>
</comment>
<dbReference type="Pfam" id="PF05236">
    <property type="entry name" value="TAF4"/>
    <property type="match status" value="1"/>
</dbReference>
<protein>
    <submittedName>
        <fullName evidence="8">TBP-associated factor 4</fullName>
    </submittedName>
</protein>
<dbReference type="GO" id="GO:0003677">
    <property type="term" value="F:DNA binding"/>
    <property type="evidence" value="ECO:0007669"/>
    <property type="project" value="TreeGrafter"/>
</dbReference>
<keyword evidence="5" id="KW-0539">Nucleus</keyword>
<dbReference type="GO" id="GO:0006367">
    <property type="term" value="P:transcription initiation at RNA polymerase II promoter"/>
    <property type="evidence" value="ECO:0007669"/>
    <property type="project" value="TreeGrafter"/>
</dbReference>
<evidence type="ECO:0000256" key="6">
    <source>
        <dbReference type="SAM" id="MobiDB-lite"/>
    </source>
</evidence>
<sequence>MDPSIMKFLEEDEDETMHSGADVEAFTAALNRDIEGDTPTSQPSDSDSTPLSQGSNPSSSQLFPQWQSSSQDENANGQNQQVLNGSQQQEQDPENRNQLIDTSQNPIGIHLQQKQPKDECQQRQVEQNIIHFSQTTGMQNSETNSVHIRESDRAHNLESESPYPKLQKMNNQQAMAADQTMNPMTRGKQVPFALLLPVLLPQLDKDRGMQLHTVYTKLKKNEITKDTFVRHMRAIVGDQMLKMAVYKLQAQGARNSQTGPNQLSVQSQASAQPQQGNVPQSFAQFHQRGVTSSADVSHIPSSAAQLKTYSSNAIMDNNGQISREIERKSDSHGISASQMPSSSLSHINQERLRPTTPLQGLSKQQQQHLHFSQTSFPIDGSPGGNYHPFSGANVSTSAPSLKQQPHDSQMRQGPVHQSIGATQLGTSTQVMNVLSAPKFERQNEPKRGQGGTLPHVTSNSALPHNSVHWQPSTGKEQKNGALSSMTYVKQEPADQGSEQQLKSRLSFPQGVSSFNSVQVEHGNEDEALEIQSSRTGFSSSTSMMPSNSVSSSMMTQLDPIVCTLELVVEAKSFKLVSVSIPACKCASLLMDRVENCPNKQSCVDPVIVVKFTDPICNISHQSIEQLNDVAAVSGVNIRCVEERMHGLISNLIRLSKQRVDIEKPRHRTVITSDIQQQIMTMNQKAREEWDKKQTEAEKLQNLDDLEGSAGVDGDKATYDLRLKSLKDLKANKEEDDKMRTTAANVAARAAVGGDDVLSKWQLMAEQARQKREGGIDVASSSQAGKDVSHKPLSTSGKNERDNQEAEKRGQPTASMTSGKHDLDSSLANFNAGITCSST</sequence>
<evidence type="ECO:0000256" key="1">
    <source>
        <dbReference type="ARBA" id="ARBA00004123"/>
    </source>
</evidence>
<evidence type="ECO:0000256" key="2">
    <source>
        <dbReference type="ARBA" id="ARBA00006178"/>
    </source>
</evidence>
<organism evidence="8 9">
    <name type="scientific">Actinidia rufa</name>
    <dbReference type="NCBI Taxonomy" id="165716"/>
    <lineage>
        <taxon>Eukaryota</taxon>
        <taxon>Viridiplantae</taxon>
        <taxon>Streptophyta</taxon>
        <taxon>Embryophyta</taxon>
        <taxon>Tracheophyta</taxon>
        <taxon>Spermatophyta</taxon>
        <taxon>Magnoliopsida</taxon>
        <taxon>eudicotyledons</taxon>
        <taxon>Gunneridae</taxon>
        <taxon>Pentapetalae</taxon>
        <taxon>asterids</taxon>
        <taxon>Ericales</taxon>
        <taxon>Actinidiaceae</taxon>
        <taxon>Actinidia</taxon>
    </lineage>
</organism>
<gene>
    <name evidence="8" type="ORF">Acr_21g0007740</name>
</gene>
<feature type="compositionally biased region" description="Polar residues" evidence="6">
    <location>
        <begin position="252"/>
        <end position="261"/>
    </location>
</feature>
<feature type="compositionally biased region" description="Basic and acidic residues" evidence="6">
    <location>
        <begin position="797"/>
        <end position="809"/>
    </location>
</feature>
<dbReference type="GO" id="GO:0005669">
    <property type="term" value="C:transcription factor TFIID complex"/>
    <property type="evidence" value="ECO:0007669"/>
    <property type="project" value="InterPro"/>
</dbReference>
<evidence type="ECO:0000256" key="3">
    <source>
        <dbReference type="ARBA" id="ARBA00023015"/>
    </source>
</evidence>
<dbReference type="InterPro" id="IPR007900">
    <property type="entry name" value="TAF4_C"/>
</dbReference>
<dbReference type="GO" id="GO:0016251">
    <property type="term" value="F:RNA polymerase II general transcription initiation factor activity"/>
    <property type="evidence" value="ECO:0007669"/>
    <property type="project" value="TreeGrafter"/>
</dbReference>
<feature type="compositionally biased region" description="Low complexity" evidence="6">
    <location>
        <begin position="262"/>
        <end position="275"/>
    </location>
</feature>
<comment type="subcellular location">
    <subcellularLocation>
        <location evidence="1">Nucleus</location>
    </subcellularLocation>
</comment>
<feature type="compositionally biased region" description="Polar residues" evidence="6">
    <location>
        <begin position="455"/>
        <end position="480"/>
    </location>
</feature>
<keyword evidence="4" id="KW-0804">Transcription</keyword>
<proteinExistence type="inferred from homology"/>
<evidence type="ECO:0000313" key="9">
    <source>
        <dbReference type="Proteomes" id="UP000585474"/>
    </source>
</evidence>
<dbReference type="OrthoDB" id="21060at2759"/>
<feature type="region of interest" description="Disordered" evidence="6">
    <location>
        <begin position="326"/>
        <end position="347"/>
    </location>
</feature>
<feature type="compositionally biased region" description="Basic and acidic residues" evidence="6">
    <location>
        <begin position="147"/>
        <end position="158"/>
    </location>
</feature>
<feature type="region of interest" description="Disordered" evidence="6">
    <location>
        <begin position="1"/>
        <end position="100"/>
    </location>
</feature>
<dbReference type="PANTHER" id="PTHR15138:SF14">
    <property type="entry name" value="TRANSCRIPTION INITIATION FACTOR TFIID SUBUNIT 4"/>
    <property type="match status" value="1"/>
</dbReference>
<dbReference type="PANTHER" id="PTHR15138">
    <property type="entry name" value="TRANSCRIPTION INITIATION FACTOR TFIID SUBUNIT 4"/>
    <property type="match status" value="1"/>
</dbReference>
<feature type="compositionally biased region" description="Polar residues" evidence="6">
    <location>
        <begin position="54"/>
        <end position="75"/>
    </location>
</feature>
<feature type="region of interest" description="Disordered" evidence="6">
    <location>
        <begin position="359"/>
        <end position="416"/>
    </location>
</feature>
<dbReference type="AlphaFoldDB" id="A0A7J0GHC6"/>
<feature type="region of interest" description="Disordered" evidence="6">
    <location>
        <begin position="771"/>
        <end position="838"/>
    </location>
</feature>
<feature type="region of interest" description="Disordered" evidence="6">
    <location>
        <begin position="132"/>
        <end position="166"/>
    </location>
</feature>
<dbReference type="Proteomes" id="UP000585474">
    <property type="component" value="Unassembled WGS sequence"/>
</dbReference>
<feature type="compositionally biased region" description="Polar residues" evidence="6">
    <location>
        <begin position="392"/>
        <end position="403"/>
    </location>
</feature>
<feature type="compositionally biased region" description="Polar residues" evidence="6">
    <location>
        <begin position="132"/>
        <end position="146"/>
    </location>
</feature>
<feature type="compositionally biased region" description="Polar residues" evidence="6">
    <location>
        <begin position="825"/>
        <end position="838"/>
    </location>
</feature>
<feature type="compositionally biased region" description="Low complexity" evidence="6">
    <location>
        <begin position="76"/>
        <end position="90"/>
    </location>
</feature>
<feature type="compositionally biased region" description="Polar residues" evidence="6">
    <location>
        <begin position="332"/>
        <end position="347"/>
    </location>
</feature>
<dbReference type="PROSITE" id="PS51879">
    <property type="entry name" value="RST"/>
    <property type="match status" value="1"/>
</dbReference>
<dbReference type="EMBL" id="BJWL01000021">
    <property type="protein sequence ID" value="GFZ10175.1"/>
    <property type="molecule type" value="Genomic_DNA"/>
</dbReference>
<feature type="domain" description="RST" evidence="7">
    <location>
        <begin position="183"/>
        <end position="254"/>
    </location>
</feature>
<evidence type="ECO:0000256" key="5">
    <source>
        <dbReference type="ARBA" id="ARBA00023242"/>
    </source>
</evidence>
<accession>A0A7J0GHC6</accession>
<dbReference type="InterPro" id="IPR022003">
    <property type="entry name" value="RST"/>
</dbReference>
<keyword evidence="3" id="KW-0805">Transcription regulation</keyword>
<name>A0A7J0GHC6_9ERIC</name>
<evidence type="ECO:0000256" key="4">
    <source>
        <dbReference type="ARBA" id="ARBA00023163"/>
    </source>
</evidence>
<dbReference type="InterPro" id="IPR045144">
    <property type="entry name" value="TAF4"/>
</dbReference>